<keyword evidence="8" id="KW-0769">Symport</keyword>
<evidence type="ECO:0000256" key="1">
    <source>
        <dbReference type="ARBA" id="ARBA00004651"/>
    </source>
</evidence>
<dbReference type="Pfam" id="PF01235">
    <property type="entry name" value="Na_Ala_symp"/>
    <property type="match status" value="1"/>
</dbReference>
<keyword evidence="10" id="KW-1185">Reference proteome</keyword>
<dbReference type="Gene3D" id="1.20.1740.10">
    <property type="entry name" value="Amino acid/polyamine transporter I"/>
    <property type="match status" value="1"/>
</dbReference>
<evidence type="ECO:0000313" key="10">
    <source>
        <dbReference type="Proteomes" id="UP001434337"/>
    </source>
</evidence>
<evidence type="ECO:0000256" key="3">
    <source>
        <dbReference type="ARBA" id="ARBA00022448"/>
    </source>
</evidence>
<dbReference type="PANTHER" id="PTHR30330:SF7">
    <property type="entry name" value="SODIUM_PROTON-DEPENDENT ALANINE CARRIER PROTEIN YRBD-RELATED"/>
    <property type="match status" value="1"/>
</dbReference>
<keyword evidence="5 8" id="KW-0812">Transmembrane</keyword>
<proteinExistence type="inferred from homology"/>
<accession>A0ABZ3C6H8</accession>
<feature type="transmembrane region" description="Helical" evidence="8">
    <location>
        <begin position="203"/>
        <end position="224"/>
    </location>
</feature>
<comment type="subcellular location">
    <subcellularLocation>
        <location evidence="1 8">Cell membrane</location>
        <topology evidence="1 8">Multi-pass membrane protein</topology>
    </subcellularLocation>
</comment>
<feature type="transmembrane region" description="Helical" evidence="8">
    <location>
        <begin position="393"/>
        <end position="411"/>
    </location>
</feature>
<evidence type="ECO:0000256" key="2">
    <source>
        <dbReference type="ARBA" id="ARBA00009261"/>
    </source>
</evidence>
<evidence type="ECO:0000256" key="4">
    <source>
        <dbReference type="ARBA" id="ARBA00022475"/>
    </source>
</evidence>
<organism evidence="9 10">
    <name type="scientific">Propioniciclava soli</name>
    <dbReference type="NCBI Taxonomy" id="2775081"/>
    <lineage>
        <taxon>Bacteria</taxon>
        <taxon>Bacillati</taxon>
        <taxon>Actinomycetota</taxon>
        <taxon>Actinomycetes</taxon>
        <taxon>Propionibacteriales</taxon>
        <taxon>Propionibacteriaceae</taxon>
        <taxon>Propioniciclava</taxon>
    </lineage>
</organism>
<feature type="transmembrane region" description="Helical" evidence="8">
    <location>
        <begin position="356"/>
        <end position="377"/>
    </location>
</feature>
<feature type="transmembrane region" description="Helical" evidence="8">
    <location>
        <begin position="6"/>
        <end position="31"/>
    </location>
</feature>
<keyword evidence="7 8" id="KW-0472">Membrane</keyword>
<feature type="transmembrane region" description="Helical" evidence="8">
    <location>
        <begin position="294"/>
        <end position="313"/>
    </location>
</feature>
<gene>
    <name evidence="9" type="ORF">PCC79_10475</name>
</gene>
<keyword evidence="3 8" id="KW-0813">Transport</keyword>
<feature type="transmembrane region" description="Helical" evidence="8">
    <location>
        <begin position="417"/>
        <end position="439"/>
    </location>
</feature>
<evidence type="ECO:0000256" key="8">
    <source>
        <dbReference type="RuleBase" id="RU363064"/>
    </source>
</evidence>
<reference evidence="9 10" key="1">
    <citation type="journal article" date="2023" name="Environ Microbiome">
        <title>A coral-associated actinobacterium mitigates coral bleaching under heat stress.</title>
        <authorList>
            <person name="Li J."/>
            <person name="Zou Y."/>
            <person name="Li Q."/>
            <person name="Zhang J."/>
            <person name="Bourne D.G."/>
            <person name="Lyu Y."/>
            <person name="Liu C."/>
            <person name="Zhang S."/>
        </authorList>
    </citation>
    <scope>NUCLEOTIDE SEQUENCE [LARGE SCALE GENOMIC DNA]</scope>
    <source>
        <strain evidence="9 10">SCSIO 13291</strain>
    </source>
</reference>
<keyword evidence="6 8" id="KW-1133">Transmembrane helix</keyword>
<dbReference type="EMBL" id="CP115965">
    <property type="protein sequence ID" value="WZW97340.1"/>
    <property type="molecule type" value="Genomic_DNA"/>
</dbReference>
<evidence type="ECO:0000256" key="5">
    <source>
        <dbReference type="ARBA" id="ARBA00022692"/>
    </source>
</evidence>
<feature type="transmembrane region" description="Helical" evidence="8">
    <location>
        <begin position="93"/>
        <end position="116"/>
    </location>
</feature>
<feature type="transmembrane region" description="Helical" evidence="8">
    <location>
        <begin position="137"/>
        <end position="157"/>
    </location>
</feature>
<dbReference type="Proteomes" id="UP001434337">
    <property type="component" value="Chromosome"/>
</dbReference>
<protein>
    <submittedName>
        <fullName evidence="9">Alanine/glycine:cation symporter family protein</fullName>
    </submittedName>
</protein>
<dbReference type="NCBIfam" id="TIGR00835">
    <property type="entry name" value="agcS"/>
    <property type="match status" value="1"/>
</dbReference>
<feature type="transmembrane region" description="Helical" evidence="8">
    <location>
        <begin position="177"/>
        <end position="196"/>
    </location>
</feature>
<sequence length="493" mass="51470">MFETAVTWLVGVLWSTPMLFLVLGVGIWFTIRLGVPQLRRIPEMLRYLVGGGDSTRGVSSFQAFAMALGGRVGVGNIAGVATAINAGGPGALFWMWITATIGAAIAVVESSLAQAYKEEINGEYRGGPAYYIERGLGWRWLAVAYAIAASLAFAVTGPSIQSFNIATSAQAGLGIDPVVSGVVVAALFCAVIFGGLKRIGTVCGLVVPFMAAAYILIGLVIVALNAPAIPGMITHIFAAAFGADAAFGGMLGAAIMWGVRRAVYSSEVGIGSGAQASAAAEVSHPVKQGLAQGFSVYVDTLFVCTMTGLMILVTDSYNVVGADGVTLIAEYAPGLEAGPAYTQAAIDAVFPGFGSVFIAIAMFFFAFTTLLSFGFYADTNVAYLMRGRRGERAVVTVVQLVLAGSIVLGAFRSSELAWAIADVGVGLFAWINLIALVLLSPKAITIYADYERQRRAGLDPVFDPDALGLRGALVWREVAARRTTAPTDADPGR</sequence>
<feature type="transmembrane region" description="Helical" evidence="8">
    <location>
        <begin position="236"/>
        <end position="259"/>
    </location>
</feature>
<comment type="similarity">
    <text evidence="2 8">Belongs to the alanine or glycine:cation symporter (AGCS) (TC 2.A.25) family.</text>
</comment>
<dbReference type="InterPro" id="IPR001463">
    <property type="entry name" value="Na/Ala_symport"/>
</dbReference>
<evidence type="ECO:0000256" key="7">
    <source>
        <dbReference type="ARBA" id="ARBA00023136"/>
    </source>
</evidence>
<keyword evidence="4 8" id="KW-1003">Cell membrane</keyword>
<evidence type="ECO:0000256" key="6">
    <source>
        <dbReference type="ARBA" id="ARBA00022989"/>
    </source>
</evidence>
<dbReference type="PRINTS" id="PR00175">
    <property type="entry name" value="NAALASMPORT"/>
</dbReference>
<dbReference type="RefSeq" id="WP_342371794.1">
    <property type="nucleotide sequence ID" value="NZ_CP115965.1"/>
</dbReference>
<name>A0ABZ3C6H8_9ACTN</name>
<evidence type="ECO:0000313" key="9">
    <source>
        <dbReference type="EMBL" id="WZW97340.1"/>
    </source>
</evidence>
<dbReference type="PANTHER" id="PTHR30330">
    <property type="entry name" value="AGSS FAMILY TRANSPORTER, SODIUM-ALANINE"/>
    <property type="match status" value="1"/>
</dbReference>